<reference evidence="1" key="1">
    <citation type="submission" date="2020-08" db="EMBL/GenBank/DDBJ databases">
        <title>Multicomponent nature underlies the extraordinary mechanical properties of spider dragline silk.</title>
        <authorList>
            <person name="Kono N."/>
            <person name="Nakamura H."/>
            <person name="Mori M."/>
            <person name="Yoshida Y."/>
            <person name="Ohtoshi R."/>
            <person name="Malay A.D."/>
            <person name="Moran D.A.P."/>
            <person name="Tomita M."/>
            <person name="Numata K."/>
            <person name="Arakawa K."/>
        </authorList>
    </citation>
    <scope>NUCLEOTIDE SEQUENCE</scope>
</reference>
<gene>
    <name evidence="1" type="ORF">TNCV_2630291</name>
</gene>
<evidence type="ECO:0000313" key="2">
    <source>
        <dbReference type="Proteomes" id="UP000887159"/>
    </source>
</evidence>
<keyword evidence="2" id="KW-1185">Reference proteome</keyword>
<proteinExistence type="predicted"/>
<dbReference type="AlphaFoldDB" id="A0A8X6SAD4"/>
<organism evidence="1 2">
    <name type="scientific">Trichonephila clavipes</name>
    <name type="common">Golden silk orbweaver</name>
    <name type="synonym">Nephila clavipes</name>
    <dbReference type="NCBI Taxonomy" id="2585209"/>
    <lineage>
        <taxon>Eukaryota</taxon>
        <taxon>Metazoa</taxon>
        <taxon>Ecdysozoa</taxon>
        <taxon>Arthropoda</taxon>
        <taxon>Chelicerata</taxon>
        <taxon>Arachnida</taxon>
        <taxon>Araneae</taxon>
        <taxon>Araneomorphae</taxon>
        <taxon>Entelegynae</taxon>
        <taxon>Araneoidea</taxon>
        <taxon>Nephilidae</taxon>
        <taxon>Trichonephila</taxon>
    </lineage>
</organism>
<dbReference type="EMBL" id="BMAU01021296">
    <property type="protein sequence ID" value="GFY10352.1"/>
    <property type="molecule type" value="Genomic_DNA"/>
</dbReference>
<dbReference type="Proteomes" id="UP000887159">
    <property type="component" value="Unassembled WGS sequence"/>
</dbReference>
<evidence type="ECO:0000313" key="1">
    <source>
        <dbReference type="EMBL" id="GFY10352.1"/>
    </source>
</evidence>
<name>A0A8X6SAD4_TRICX</name>
<accession>A0A8X6SAD4</accession>
<protein>
    <submittedName>
        <fullName evidence="1">Uncharacterized protein</fullName>
    </submittedName>
</protein>
<comment type="caution">
    <text evidence="1">The sequence shown here is derived from an EMBL/GenBank/DDBJ whole genome shotgun (WGS) entry which is preliminary data.</text>
</comment>
<sequence>MRSTTSVHCTLLHPTVTYPPYSCLVSSNTTTDFPEIHNLGLEMLCLEERLAIVFWNLGDKTYEEGCNAFLQGCSYHRINDTVPPTYRGPNMCKYSTTNRAFFLIKGPEGVLIRALHRASYASVFSITFFTTSRHSTWYQKKHNSIFLNIAKEKEKKPSAVHHAKTKTQEDISS</sequence>